<accession>A0ABU1TSW6</accession>
<keyword evidence="1" id="KW-0802">TPR repeat</keyword>
<dbReference type="EMBL" id="JAVDVI010000014">
    <property type="protein sequence ID" value="MDR6968979.1"/>
    <property type="molecule type" value="Genomic_DNA"/>
</dbReference>
<keyword evidence="5" id="KW-1185">Reference proteome</keyword>
<dbReference type="InterPro" id="IPR019734">
    <property type="entry name" value="TPR_rpt"/>
</dbReference>
<feature type="chain" id="PRO_5047414936" evidence="3">
    <location>
        <begin position="35"/>
        <end position="269"/>
    </location>
</feature>
<organism evidence="4 5">
    <name type="scientific">Flavobacterium arsenatis</name>
    <dbReference type="NCBI Taxonomy" id="1484332"/>
    <lineage>
        <taxon>Bacteria</taxon>
        <taxon>Pseudomonadati</taxon>
        <taxon>Bacteroidota</taxon>
        <taxon>Flavobacteriia</taxon>
        <taxon>Flavobacteriales</taxon>
        <taxon>Flavobacteriaceae</taxon>
        <taxon>Flavobacterium</taxon>
    </lineage>
</organism>
<dbReference type="PROSITE" id="PS50005">
    <property type="entry name" value="TPR"/>
    <property type="match status" value="1"/>
</dbReference>
<feature type="signal peptide" evidence="3">
    <location>
        <begin position="1"/>
        <end position="34"/>
    </location>
</feature>
<evidence type="ECO:0000256" key="1">
    <source>
        <dbReference type="PROSITE-ProRule" id="PRU00339"/>
    </source>
</evidence>
<gene>
    <name evidence="4" type="ORF">J2X31_003005</name>
</gene>
<reference evidence="4 5" key="1">
    <citation type="submission" date="2023-07" db="EMBL/GenBank/DDBJ databases">
        <title>Sorghum-associated microbial communities from plants grown in Nebraska, USA.</title>
        <authorList>
            <person name="Schachtman D."/>
        </authorList>
    </citation>
    <scope>NUCLEOTIDE SEQUENCE [LARGE SCALE GENOMIC DNA]</scope>
    <source>
        <strain evidence="4 5">3773</strain>
    </source>
</reference>
<proteinExistence type="predicted"/>
<protein>
    <submittedName>
        <fullName evidence="4">Tetratricopeptide (TPR) repeat protein</fullName>
    </submittedName>
</protein>
<dbReference type="SMART" id="SM00028">
    <property type="entry name" value="TPR"/>
    <property type="match status" value="2"/>
</dbReference>
<evidence type="ECO:0000313" key="4">
    <source>
        <dbReference type="EMBL" id="MDR6968979.1"/>
    </source>
</evidence>
<evidence type="ECO:0000256" key="2">
    <source>
        <dbReference type="SAM" id="MobiDB-lite"/>
    </source>
</evidence>
<dbReference type="SUPFAM" id="SSF48452">
    <property type="entry name" value="TPR-like"/>
    <property type="match status" value="1"/>
</dbReference>
<feature type="compositionally biased region" description="Basic and acidic residues" evidence="2">
    <location>
        <begin position="244"/>
        <end position="254"/>
    </location>
</feature>
<keyword evidence="3" id="KW-0732">Signal</keyword>
<dbReference type="Gene3D" id="1.25.40.10">
    <property type="entry name" value="Tetratricopeptide repeat domain"/>
    <property type="match status" value="1"/>
</dbReference>
<feature type="repeat" description="TPR" evidence="1">
    <location>
        <begin position="108"/>
        <end position="141"/>
    </location>
</feature>
<evidence type="ECO:0000256" key="3">
    <source>
        <dbReference type="SAM" id="SignalP"/>
    </source>
</evidence>
<comment type="caution">
    <text evidence="4">The sequence shown here is derived from an EMBL/GenBank/DDBJ whole genome shotgun (WGS) entry which is preliminary data.</text>
</comment>
<dbReference type="Pfam" id="PF00515">
    <property type="entry name" value="TPR_1"/>
    <property type="match status" value="1"/>
</dbReference>
<feature type="region of interest" description="Disordered" evidence="2">
    <location>
        <begin position="152"/>
        <end position="269"/>
    </location>
</feature>
<name>A0ABU1TSW6_9FLAO</name>
<feature type="compositionally biased region" description="Basic and acidic residues" evidence="2">
    <location>
        <begin position="154"/>
        <end position="237"/>
    </location>
</feature>
<sequence length="269" mass="31089">MKKSLKTHYKKMKMKDLKNIFLIAIILLSFAAKAQEKDQYLPQANEEFDAKNYVEAEANYRISQSKFPKKAIASYNLGNTIYNIKQPSEAKLSYMKAIEESKSRPEKHKAFHNLGNVFMKEKNYSAAVQAYKNALINNPADEETRYNYALAKKMLKDNPPPKDDKKKDKKDKDKDKDKDKKDDKKDQNKDKKDDQGDKDKDKKDDKKDGDGKDPKDDKKEGQPKPKEGGISKQRVENLLDAVNNEEKKVQDKVNAKKVKGKPVRTEKDW</sequence>
<evidence type="ECO:0000313" key="5">
    <source>
        <dbReference type="Proteomes" id="UP001255185"/>
    </source>
</evidence>
<dbReference type="Proteomes" id="UP001255185">
    <property type="component" value="Unassembled WGS sequence"/>
</dbReference>
<dbReference type="RefSeq" id="WP_374725228.1">
    <property type="nucleotide sequence ID" value="NZ_JAVDVI010000014.1"/>
</dbReference>
<dbReference type="InterPro" id="IPR011990">
    <property type="entry name" value="TPR-like_helical_dom_sf"/>
</dbReference>